<evidence type="ECO:0000256" key="1">
    <source>
        <dbReference type="ARBA" id="ARBA00004126"/>
    </source>
</evidence>
<evidence type="ECO:0000256" key="7">
    <source>
        <dbReference type="SAM" id="MobiDB-lite"/>
    </source>
</evidence>
<dbReference type="PANTHER" id="PTHR12265">
    <property type="entry name" value="TRANSMEMBRANE PROTEIN 53"/>
    <property type="match status" value="1"/>
</dbReference>
<feature type="region of interest" description="Disordered" evidence="7">
    <location>
        <begin position="1"/>
        <end position="24"/>
    </location>
</feature>
<comment type="subcellular location">
    <subcellularLocation>
        <location evidence="6">Endomembrane system</location>
        <topology evidence="6">Single-pass membrane protein</topology>
    </subcellularLocation>
    <subcellularLocation>
        <location evidence="1">Nucleus membrane</location>
    </subcellularLocation>
</comment>
<keyword evidence="4" id="KW-0472">Membrane</keyword>
<keyword evidence="9" id="KW-1185">Reference proteome</keyword>
<dbReference type="InterPro" id="IPR008547">
    <property type="entry name" value="DUF829_TMEM53"/>
</dbReference>
<gene>
    <name evidence="8" type="ORF">Z520_00668</name>
</gene>
<dbReference type="GO" id="GO:0031965">
    <property type="term" value="C:nuclear membrane"/>
    <property type="evidence" value="ECO:0007669"/>
    <property type="project" value="UniProtKB-SubCell"/>
</dbReference>
<accession>A0A0D2HQ24</accession>
<dbReference type="RefSeq" id="XP_016638098.1">
    <property type="nucleotide sequence ID" value="XM_016771188.1"/>
</dbReference>
<evidence type="ECO:0008006" key="10">
    <source>
        <dbReference type="Google" id="ProtNLM"/>
    </source>
</evidence>
<dbReference type="VEuPathDB" id="FungiDB:Z520_00668"/>
<dbReference type="Proteomes" id="UP000053411">
    <property type="component" value="Unassembled WGS sequence"/>
</dbReference>
<dbReference type="Pfam" id="PF05705">
    <property type="entry name" value="DUF829"/>
    <property type="match status" value="1"/>
</dbReference>
<evidence type="ECO:0000313" key="8">
    <source>
        <dbReference type="EMBL" id="KIY03976.1"/>
    </source>
</evidence>
<evidence type="ECO:0000256" key="2">
    <source>
        <dbReference type="ARBA" id="ARBA00022692"/>
    </source>
</evidence>
<keyword evidence="3" id="KW-1133">Transmembrane helix</keyword>
<evidence type="ECO:0000256" key="3">
    <source>
        <dbReference type="ARBA" id="ARBA00022989"/>
    </source>
</evidence>
<feature type="region of interest" description="Disordered" evidence="7">
    <location>
        <begin position="49"/>
        <end position="82"/>
    </location>
</feature>
<name>A0A0D2HQ24_9EURO</name>
<protein>
    <recommendedName>
        <fullName evidence="10">AB hydrolase-1 domain-containing protein</fullName>
    </recommendedName>
</protein>
<sequence length="364" mass="40097">MELAGPEPDVQPGEDGREVPVIRSDPYLADFTQLGPQIYIYTPDVDAATTAAPEAPLKSQQQQQQQQQQGEEEQQGQPAPPVPDPDLIIVCSWLGASPRNIVKYTTVYQRAYARSRILLLRQNGGDFFFRTNATQMRNLGPAVSLIRELALTKKKGEGKEELRVLMHIFSNGGSWTACQLADAYYQHQRQRQLQQLPVGSSDEDEANDALLLLPITALVLDSTPSLPNTTAAHTAICESTLPRSSPAPVRALGSALIWTYLRAGNAVEAVTGWENATLSLRRRLNDPRGAFTAHKLPRVYMYSQADAMIPAADVELHAREAAEVLGQEKVRLEDFGTSRHVGHVLADPERYLAVIGGLWKRSVS</sequence>
<dbReference type="PANTHER" id="PTHR12265:SF30">
    <property type="entry name" value="TRANSMEMBRANE PROTEIN 53"/>
    <property type="match status" value="1"/>
</dbReference>
<dbReference type="GeneID" id="27706414"/>
<evidence type="ECO:0000313" key="9">
    <source>
        <dbReference type="Proteomes" id="UP000053411"/>
    </source>
</evidence>
<proteinExistence type="predicted"/>
<dbReference type="STRING" id="1442371.A0A0D2HQ24"/>
<evidence type="ECO:0000256" key="6">
    <source>
        <dbReference type="ARBA" id="ARBA00037847"/>
    </source>
</evidence>
<reference evidence="8 9" key="1">
    <citation type="submission" date="2015-01" db="EMBL/GenBank/DDBJ databases">
        <title>The Genome Sequence of Fonsecaea multimorphosa CBS 102226.</title>
        <authorList>
            <consortium name="The Broad Institute Genomics Platform"/>
            <person name="Cuomo C."/>
            <person name="de Hoog S."/>
            <person name="Gorbushina A."/>
            <person name="Stielow B."/>
            <person name="Teixiera M."/>
            <person name="Abouelleil A."/>
            <person name="Chapman S.B."/>
            <person name="Priest M."/>
            <person name="Young S.K."/>
            <person name="Wortman J."/>
            <person name="Nusbaum C."/>
            <person name="Birren B."/>
        </authorList>
    </citation>
    <scope>NUCLEOTIDE SEQUENCE [LARGE SCALE GENOMIC DNA]</scope>
    <source>
        <strain evidence="8 9">CBS 102226</strain>
    </source>
</reference>
<dbReference type="OrthoDB" id="77878at2759"/>
<evidence type="ECO:0000256" key="5">
    <source>
        <dbReference type="ARBA" id="ARBA00023242"/>
    </source>
</evidence>
<evidence type="ECO:0000256" key="4">
    <source>
        <dbReference type="ARBA" id="ARBA00023136"/>
    </source>
</evidence>
<keyword evidence="2" id="KW-0812">Transmembrane</keyword>
<dbReference type="EMBL" id="KN848062">
    <property type="protein sequence ID" value="KIY03976.1"/>
    <property type="molecule type" value="Genomic_DNA"/>
</dbReference>
<dbReference type="AlphaFoldDB" id="A0A0D2HQ24"/>
<organism evidence="8 9">
    <name type="scientific">Fonsecaea multimorphosa CBS 102226</name>
    <dbReference type="NCBI Taxonomy" id="1442371"/>
    <lineage>
        <taxon>Eukaryota</taxon>
        <taxon>Fungi</taxon>
        <taxon>Dikarya</taxon>
        <taxon>Ascomycota</taxon>
        <taxon>Pezizomycotina</taxon>
        <taxon>Eurotiomycetes</taxon>
        <taxon>Chaetothyriomycetidae</taxon>
        <taxon>Chaetothyriales</taxon>
        <taxon>Herpotrichiellaceae</taxon>
        <taxon>Fonsecaea</taxon>
    </lineage>
</organism>
<feature type="compositionally biased region" description="Low complexity" evidence="7">
    <location>
        <begin position="49"/>
        <end position="69"/>
    </location>
</feature>
<keyword evidence="5" id="KW-0539">Nucleus</keyword>